<dbReference type="GO" id="GO:0004383">
    <property type="term" value="F:guanylate cyclase activity"/>
    <property type="evidence" value="ECO:0007669"/>
    <property type="project" value="TreeGrafter"/>
</dbReference>
<keyword evidence="4" id="KW-0456">Lyase</keyword>
<dbReference type="PANTHER" id="PTHR11920">
    <property type="entry name" value="GUANYLYL CYCLASE"/>
    <property type="match status" value="1"/>
</dbReference>
<dbReference type="PANTHER" id="PTHR11920:SF335">
    <property type="entry name" value="GUANYLATE CYCLASE"/>
    <property type="match status" value="1"/>
</dbReference>
<evidence type="ECO:0000259" key="9">
    <source>
        <dbReference type="PROSITE" id="PS50125"/>
    </source>
</evidence>
<comment type="caution">
    <text evidence="10">The sequence shown here is derived from an EMBL/GenBank/DDBJ whole genome shotgun (WGS) entry which is preliminary data.</text>
</comment>
<keyword evidence="2 5" id="KW-0547">Nucleotide-binding</keyword>
<keyword evidence="3 5" id="KW-0067">ATP-binding</keyword>
<evidence type="ECO:0000256" key="6">
    <source>
        <dbReference type="SAM" id="MobiDB-lite"/>
    </source>
</evidence>
<keyword evidence="1" id="KW-0808">Transferase</keyword>
<name>A0A9K3KX37_9STRA</name>
<dbReference type="InterPro" id="IPR001054">
    <property type="entry name" value="A/G_cyclase"/>
</dbReference>
<dbReference type="Pfam" id="PF00211">
    <property type="entry name" value="Guanylate_cyc"/>
    <property type="match status" value="1"/>
</dbReference>
<dbReference type="SMART" id="SM00220">
    <property type="entry name" value="S_TKc"/>
    <property type="match status" value="1"/>
</dbReference>
<evidence type="ECO:0000256" key="2">
    <source>
        <dbReference type="ARBA" id="ARBA00022741"/>
    </source>
</evidence>
<protein>
    <submittedName>
        <fullName evidence="10">Adenylate and guanylate cyclase catalytic domain containing protein</fullName>
    </submittedName>
</protein>
<feature type="compositionally biased region" description="Acidic residues" evidence="6">
    <location>
        <begin position="1409"/>
        <end position="1419"/>
    </location>
</feature>
<feature type="compositionally biased region" description="Polar residues" evidence="6">
    <location>
        <begin position="692"/>
        <end position="702"/>
    </location>
</feature>
<keyword evidence="7" id="KW-0472">Membrane</keyword>
<evidence type="ECO:0000313" key="11">
    <source>
        <dbReference type="Proteomes" id="UP000693970"/>
    </source>
</evidence>
<keyword evidence="7" id="KW-0812">Transmembrane</keyword>
<feature type="binding site" evidence="5">
    <location>
        <position position="680"/>
    </location>
    <ligand>
        <name>ATP</name>
        <dbReference type="ChEBI" id="CHEBI:30616"/>
    </ligand>
</feature>
<reference evidence="10" key="2">
    <citation type="submission" date="2021-04" db="EMBL/GenBank/DDBJ databases">
        <authorList>
            <person name="Podell S."/>
        </authorList>
    </citation>
    <scope>NUCLEOTIDE SEQUENCE</scope>
    <source>
        <strain evidence="10">Hildebrandi</strain>
    </source>
</reference>
<feature type="compositionally biased region" description="Basic residues" evidence="6">
    <location>
        <begin position="734"/>
        <end position="745"/>
    </location>
</feature>
<dbReference type="InterPro" id="IPR001245">
    <property type="entry name" value="Ser-Thr/Tyr_kinase_cat_dom"/>
</dbReference>
<dbReference type="GO" id="GO:0005886">
    <property type="term" value="C:plasma membrane"/>
    <property type="evidence" value="ECO:0007669"/>
    <property type="project" value="TreeGrafter"/>
</dbReference>
<dbReference type="InterPro" id="IPR000719">
    <property type="entry name" value="Prot_kinase_dom"/>
</dbReference>
<keyword evidence="1" id="KW-0723">Serine/threonine-protein kinase</keyword>
<dbReference type="EMBL" id="JAGRRH010000018">
    <property type="protein sequence ID" value="KAG7351619.1"/>
    <property type="molecule type" value="Genomic_DNA"/>
</dbReference>
<dbReference type="GO" id="GO:0001653">
    <property type="term" value="F:peptide receptor activity"/>
    <property type="evidence" value="ECO:0007669"/>
    <property type="project" value="TreeGrafter"/>
</dbReference>
<dbReference type="Proteomes" id="UP000693970">
    <property type="component" value="Unassembled WGS sequence"/>
</dbReference>
<dbReference type="Pfam" id="PF12974">
    <property type="entry name" value="Phosphonate-bd"/>
    <property type="match status" value="1"/>
</dbReference>
<feature type="region of interest" description="Disordered" evidence="6">
    <location>
        <begin position="1335"/>
        <end position="1379"/>
    </location>
</feature>
<feature type="domain" description="Protein kinase" evidence="8">
    <location>
        <begin position="653"/>
        <end position="1062"/>
    </location>
</feature>
<dbReference type="FunFam" id="3.30.70.1230:FF:000030">
    <property type="entry name" value="Si:ch211-215j19.12"/>
    <property type="match status" value="1"/>
</dbReference>
<dbReference type="InterPro" id="IPR017441">
    <property type="entry name" value="Protein_kinase_ATP_BS"/>
</dbReference>
<dbReference type="GO" id="GO:0035556">
    <property type="term" value="P:intracellular signal transduction"/>
    <property type="evidence" value="ECO:0007669"/>
    <property type="project" value="InterPro"/>
</dbReference>
<proteinExistence type="predicted"/>
<gene>
    <name evidence="10" type="ORF">IV203_010979</name>
</gene>
<evidence type="ECO:0000256" key="4">
    <source>
        <dbReference type="ARBA" id="ARBA00023239"/>
    </source>
</evidence>
<evidence type="ECO:0000256" key="7">
    <source>
        <dbReference type="SAM" id="Phobius"/>
    </source>
</evidence>
<evidence type="ECO:0000256" key="5">
    <source>
        <dbReference type="PROSITE-ProRule" id="PRU10141"/>
    </source>
</evidence>
<dbReference type="PROSITE" id="PS00107">
    <property type="entry name" value="PROTEIN_KINASE_ATP"/>
    <property type="match status" value="1"/>
</dbReference>
<dbReference type="InterPro" id="IPR050401">
    <property type="entry name" value="Cyclic_nucleotide_synthase"/>
</dbReference>
<keyword evidence="1" id="KW-0418">Kinase</keyword>
<dbReference type="InterPro" id="IPR008271">
    <property type="entry name" value="Ser/Thr_kinase_AS"/>
</dbReference>
<keyword evidence="11" id="KW-1185">Reference proteome</keyword>
<sequence length="1430" mass="158245">MKNRLNLAPAFLIVAGQRAMMPTMAQNDPMTEPPFSPVLSEPTDGNLDIATARCFQEELIPFDQYIHKSLYKVAVHSNRDITVTQLQFERFGDYLTQTAGQRFDPPIKFEISSLFYEPLLNAIDNRGIDFFFSNPTIYTCVGTEKGASALATSVKHVEVRNHVYDLDVYGGVIATRADNDEIKTITDLKDKIIGAGAIVDLMGAQMQIYEMKLNNISYVNDPTQFIFMRDQANVIESILSGRIDAGFIRTSQIELTKDKDGNHLSIDLFKVVHPKVHVLENGELFPFLHSTEILPEWPLAALSTVPKDVALEVQRALLEFGKHAAVGKRLAECGSSCSDSSQSLQDLFPDIPLCGATPALVQLAYNASLDSALSGFRTAQSYHEITTLLQDAGFMVQDDRGEWQCTRPSNLYEGITCPEGFFRRSEVEFWNGCAHEGRGCDEVETYECFCKPCIKAFDVDVYEIKEGEVDSHLVDDFAESYPGCEKMQICAKVVQNQYVTMRIHDNMMRENATVKIIQHSAESTNVLNSEHLEGTYAYEFKLMSRTAQAQVIEVMVNGKPIGQSPIRIMVLPNNCAALYGAGSHREPDSAGNCVCANNTYEMMGACIESAYFFLIIFSAVFIFVGVSVFFYLAYKRKQNDQVWHINVEELHFNEPPEVIGQGAFGVVVLGQYRGTKVAVKRVLPPAKKSRGSSRLGSVTSDGLHSDGLHSGSFQRGSLEIGKSRNSSIEMDSKKARKQMKKKDKTKGKDDDEKPEKEVKFGETSGDIEEGVEKNRESLLISSSKTDWEKLSHMHQSDNVLKLLESATASNHGSGTWGEGYGSHQSVASKVCPLWLQFDQHARLKKDFIVEMRLLSRLRHPCITTVMGAVIAPTVDPMLVMEYMEYGSLYDLLHNETMSAGGDIILQIVRDITQGIQFLHASKPPILHGDLKAKNILVDSRFRAKVADFGFSHFKMAGMSKTAAVLQGTPFFMAPEYLRRKTEYTAACDIYSLGMILLGYARQAPFEGEDPRKILPKVCSPRINKRPTIPDACPPRMADIIKKCWSANPFFRPTAKDLDYALVEMSARDTEPLESFQNTFKEGMKRKATSLYDVFPKHIADALNAGKKVEAETHDCVTVVFSDIVGFTTISETFSPLKVSNMLDRLYQAFDTLSSKHGVFKVETIGDAYMGVTNLDGTQVDDHVKRIALYAQDAIVAASKIPVDDEDLSRGYVKIRVGFHSGPVVSNVIGSLNPRYGLFGDTVNTASRMESNSMEGRIQCTQASAELLVQQAPEIPVMVRGKIKVKGKGTMRTYWVGTLDPTQLGATLDPVTELNDETTNHDETTNQEDDGVFQESAVGDSHSSQDGTHKTHSISLSTDDDDAFYGSPPLSPTSNDKQESDHIIKVHTSGFDQHHQATRISMDGAVGTTEGEEDGEDEEGAVGVGGGVVVV</sequence>
<feature type="transmembrane region" description="Helical" evidence="7">
    <location>
        <begin position="610"/>
        <end position="634"/>
    </location>
</feature>
<dbReference type="Pfam" id="PF07714">
    <property type="entry name" value="PK_Tyr_Ser-Thr"/>
    <property type="match status" value="1"/>
</dbReference>
<dbReference type="PROSITE" id="PS50125">
    <property type="entry name" value="GUANYLATE_CYCLASE_2"/>
    <property type="match status" value="1"/>
</dbReference>
<evidence type="ECO:0000256" key="1">
    <source>
        <dbReference type="ARBA" id="ARBA00022527"/>
    </source>
</evidence>
<dbReference type="GO" id="GO:0004016">
    <property type="term" value="F:adenylate cyclase activity"/>
    <property type="evidence" value="ECO:0007669"/>
    <property type="project" value="TreeGrafter"/>
</dbReference>
<dbReference type="GO" id="GO:0004674">
    <property type="term" value="F:protein serine/threonine kinase activity"/>
    <property type="evidence" value="ECO:0007669"/>
    <property type="project" value="UniProtKB-KW"/>
</dbReference>
<reference evidence="10" key="1">
    <citation type="journal article" date="2021" name="Sci. Rep.">
        <title>Diploid genomic architecture of Nitzschia inconspicua, an elite biomass production diatom.</title>
        <authorList>
            <person name="Oliver A."/>
            <person name="Podell S."/>
            <person name="Pinowska A."/>
            <person name="Traller J.C."/>
            <person name="Smith S.R."/>
            <person name="McClure R."/>
            <person name="Beliaev A."/>
            <person name="Bohutskyi P."/>
            <person name="Hill E.A."/>
            <person name="Rabines A."/>
            <person name="Zheng H."/>
            <person name="Allen L.Z."/>
            <person name="Kuo A."/>
            <person name="Grigoriev I.V."/>
            <person name="Allen A.E."/>
            <person name="Hazlebeck D."/>
            <person name="Allen E.E."/>
        </authorList>
    </citation>
    <scope>NUCLEOTIDE SEQUENCE</scope>
    <source>
        <strain evidence="10">Hildebrandi</strain>
    </source>
</reference>
<dbReference type="GO" id="GO:0007168">
    <property type="term" value="P:receptor guanylyl cyclase signaling pathway"/>
    <property type="evidence" value="ECO:0007669"/>
    <property type="project" value="TreeGrafter"/>
</dbReference>
<evidence type="ECO:0000313" key="10">
    <source>
        <dbReference type="EMBL" id="KAG7351619.1"/>
    </source>
</evidence>
<dbReference type="GO" id="GO:0005524">
    <property type="term" value="F:ATP binding"/>
    <property type="evidence" value="ECO:0007669"/>
    <property type="project" value="UniProtKB-UniRule"/>
</dbReference>
<accession>A0A9K3KX37</accession>
<dbReference type="OrthoDB" id="10258068at2759"/>
<evidence type="ECO:0000259" key="8">
    <source>
        <dbReference type="PROSITE" id="PS50011"/>
    </source>
</evidence>
<feature type="region of interest" description="Disordered" evidence="6">
    <location>
        <begin position="1403"/>
        <end position="1425"/>
    </location>
</feature>
<feature type="domain" description="Guanylate cyclase" evidence="9">
    <location>
        <begin position="1117"/>
        <end position="1249"/>
    </location>
</feature>
<feature type="compositionally biased region" description="Basic and acidic residues" evidence="6">
    <location>
        <begin position="746"/>
        <end position="760"/>
    </location>
</feature>
<dbReference type="PROSITE" id="PS00108">
    <property type="entry name" value="PROTEIN_KINASE_ST"/>
    <property type="match status" value="1"/>
</dbReference>
<feature type="region of interest" description="Disordered" evidence="6">
    <location>
        <begin position="687"/>
        <end position="764"/>
    </location>
</feature>
<dbReference type="SMART" id="SM00044">
    <property type="entry name" value="CYCc"/>
    <property type="match status" value="1"/>
</dbReference>
<dbReference type="CDD" id="cd07302">
    <property type="entry name" value="CHD"/>
    <property type="match status" value="1"/>
</dbReference>
<organism evidence="10 11">
    <name type="scientific">Nitzschia inconspicua</name>
    <dbReference type="NCBI Taxonomy" id="303405"/>
    <lineage>
        <taxon>Eukaryota</taxon>
        <taxon>Sar</taxon>
        <taxon>Stramenopiles</taxon>
        <taxon>Ochrophyta</taxon>
        <taxon>Bacillariophyta</taxon>
        <taxon>Bacillariophyceae</taxon>
        <taxon>Bacillariophycidae</taxon>
        <taxon>Bacillariales</taxon>
        <taxon>Bacillariaceae</taxon>
        <taxon>Nitzschia</taxon>
    </lineage>
</organism>
<keyword evidence="7" id="KW-1133">Transmembrane helix</keyword>
<evidence type="ECO:0000256" key="3">
    <source>
        <dbReference type="ARBA" id="ARBA00022840"/>
    </source>
</evidence>
<dbReference type="PROSITE" id="PS50011">
    <property type="entry name" value="PROTEIN_KINASE_DOM"/>
    <property type="match status" value="1"/>
</dbReference>